<gene>
    <name evidence="2" type="ORF">C2E20_8799</name>
</gene>
<dbReference type="OrthoDB" id="10591794at2759"/>
<name>A0A2P6V096_9CHLO</name>
<evidence type="ECO:0000256" key="1">
    <source>
        <dbReference type="SAM" id="MobiDB-lite"/>
    </source>
</evidence>
<comment type="caution">
    <text evidence="2">The sequence shown here is derived from an EMBL/GenBank/DDBJ whole genome shotgun (WGS) entry which is preliminary data.</text>
</comment>
<evidence type="ECO:0000313" key="2">
    <source>
        <dbReference type="EMBL" id="PSC67517.1"/>
    </source>
</evidence>
<feature type="compositionally biased region" description="Pro residues" evidence="1">
    <location>
        <begin position="61"/>
        <end position="79"/>
    </location>
</feature>
<protein>
    <submittedName>
        <fullName evidence="2">DNA primase</fullName>
    </submittedName>
</protein>
<feature type="region of interest" description="Disordered" evidence="1">
    <location>
        <begin position="53"/>
        <end position="88"/>
    </location>
</feature>
<evidence type="ECO:0000313" key="3">
    <source>
        <dbReference type="Proteomes" id="UP000239649"/>
    </source>
</evidence>
<dbReference type="AlphaFoldDB" id="A0A2P6V096"/>
<dbReference type="EMBL" id="LHPF02000056">
    <property type="protein sequence ID" value="PSC67517.1"/>
    <property type="molecule type" value="Genomic_DNA"/>
</dbReference>
<reference evidence="2 3" key="1">
    <citation type="journal article" date="2018" name="Plant J.">
        <title>Genome sequences of Chlorella sorokiniana UTEX 1602 and Micractinium conductrix SAG 241.80: implications to maltose excretion by a green alga.</title>
        <authorList>
            <person name="Arriola M.B."/>
            <person name="Velmurugan N."/>
            <person name="Zhang Y."/>
            <person name="Plunkett M.H."/>
            <person name="Hondzo H."/>
            <person name="Barney B.M."/>
        </authorList>
    </citation>
    <scope>NUCLEOTIDE SEQUENCE [LARGE SCALE GENOMIC DNA]</scope>
    <source>
        <strain evidence="2 3">SAG 241.80</strain>
    </source>
</reference>
<dbReference type="Proteomes" id="UP000239649">
    <property type="component" value="Unassembled WGS sequence"/>
</dbReference>
<proteinExistence type="predicted"/>
<organism evidence="2 3">
    <name type="scientific">Micractinium conductrix</name>
    <dbReference type="NCBI Taxonomy" id="554055"/>
    <lineage>
        <taxon>Eukaryota</taxon>
        <taxon>Viridiplantae</taxon>
        <taxon>Chlorophyta</taxon>
        <taxon>core chlorophytes</taxon>
        <taxon>Trebouxiophyceae</taxon>
        <taxon>Chlorellales</taxon>
        <taxon>Chlorellaceae</taxon>
        <taxon>Chlorella clade</taxon>
        <taxon>Micractinium</taxon>
    </lineage>
</organism>
<keyword evidence="3" id="KW-1185">Reference proteome</keyword>
<sequence>MAEQQQDLPLLHVIVEVRSGRWQERRQLQLLECRADLRVADLKAQAEALAAQGGDVRLDYPAPPQPKGLDPYAPPPPRYPPREPRPPADLAMQFLGEDCKDGLTLADYGLDAPFLRQVCGFVLRPRDWQQQGGGGGGAGSGATA</sequence>
<accession>A0A2P6V096</accession>